<accession>A0ABS4XEQ5</accession>
<feature type="region of interest" description="Disordered" evidence="1">
    <location>
        <begin position="127"/>
        <end position="158"/>
    </location>
</feature>
<keyword evidence="3" id="KW-1185">Reference proteome</keyword>
<sequence>MPTQYRLEVENLEQLKERIEREFGPTARIASAERVSQGGIGKFMARRYIEAIVEVPDDDPAVPPAPAVLRRAAKTAAEVRGATAPAGKLATVVPTPIKPSTIKPGTDPGSGMGALLERADAQEELLAAPSGVRRRPAGTDASAPSGGSEKPGGGAGEFMRLLDGESFAFEPAKGARAAGPAAGPAARSDRTSPAPRTSGQAPVRVAPAAVPPGTIQSGTIPSDADPYRATGSRGPSHRDILPSPLDGPGDLVVVVGLWGDGVIAGAQLGAESAMRRQAGELAPKFNTDAAVRQPLTDRRGVLKARAAAVEAQEPLVVSVALNPLQPLREQMELLDTLGPDQLWVAVDAGRKSEDTAAWVKHVSARHRVYAVVALHGNETLSPESVLELGFPVFDVTAPTP</sequence>
<protein>
    <submittedName>
        <fullName evidence="2">Beta-phosphoglucomutase-like phosphatase (HAD superfamily)</fullName>
    </submittedName>
</protein>
<feature type="compositionally biased region" description="Low complexity" evidence="1">
    <location>
        <begin position="173"/>
        <end position="186"/>
    </location>
</feature>
<feature type="compositionally biased region" description="Low complexity" evidence="1">
    <location>
        <begin position="201"/>
        <end position="212"/>
    </location>
</feature>
<name>A0ABS4XEQ5_9MICC</name>
<dbReference type="RefSeq" id="WP_209998249.1">
    <property type="nucleotide sequence ID" value="NZ_BAAAJY010000010.1"/>
</dbReference>
<gene>
    <name evidence="2" type="ORF">JOF47_002347</name>
</gene>
<evidence type="ECO:0000256" key="1">
    <source>
        <dbReference type="SAM" id="MobiDB-lite"/>
    </source>
</evidence>
<feature type="region of interest" description="Disordered" evidence="1">
    <location>
        <begin position="173"/>
        <end position="236"/>
    </location>
</feature>
<evidence type="ECO:0000313" key="3">
    <source>
        <dbReference type="Proteomes" id="UP001296993"/>
    </source>
</evidence>
<proteinExistence type="predicted"/>
<evidence type="ECO:0000313" key="2">
    <source>
        <dbReference type="EMBL" id="MBP2386836.1"/>
    </source>
</evidence>
<organism evidence="2 3">
    <name type="scientific">Paeniglutamicibacter kerguelensis</name>
    <dbReference type="NCBI Taxonomy" id="254788"/>
    <lineage>
        <taxon>Bacteria</taxon>
        <taxon>Bacillati</taxon>
        <taxon>Actinomycetota</taxon>
        <taxon>Actinomycetes</taxon>
        <taxon>Micrococcales</taxon>
        <taxon>Micrococcaceae</taxon>
        <taxon>Paeniglutamicibacter</taxon>
    </lineage>
</organism>
<dbReference type="Proteomes" id="UP001296993">
    <property type="component" value="Unassembled WGS sequence"/>
</dbReference>
<dbReference type="EMBL" id="JAGIOF010000001">
    <property type="protein sequence ID" value="MBP2386836.1"/>
    <property type="molecule type" value="Genomic_DNA"/>
</dbReference>
<comment type="caution">
    <text evidence="2">The sequence shown here is derived from an EMBL/GenBank/DDBJ whole genome shotgun (WGS) entry which is preliminary data.</text>
</comment>
<reference evidence="2 3" key="1">
    <citation type="submission" date="2021-03" db="EMBL/GenBank/DDBJ databases">
        <title>Sequencing the genomes of 1000 actinobacteria strains.</title>
        <authorList>
            <person name="Klenk H.-P."/>
        </authorList>
    </citation>
    <scope>NUCLEOTIDE SEQUENCE [LARGE SCALE GENOMIC DNA]</scope>
    <source>
        <strain evidence="2 3">DSM 15797</strain>
    </source>
</reference>